<protein>
    <submittedName>
        <fullName evidence="1">Uncharacterized protein</fullName>
    </submittedName>
</protein>
<dbReference type="PATRIC" id="fig|1619313.3.peg.1875"/>
<dbReference type="Proteomes" id="UP000059419">
    <property type="component" value="Chromosome 1"/>
</dbReference>
<keyword evidence="2" id="KW-1185">Reference proteome</keyword>
<dbReference type="KEGG" id="ege:EM595_1806"/>
<dbReference type="AlphaFoldDB" id="A0A0U5L3W6"/>
<organism evidence="1 2">
    <name type="scientific">Duffyella gerundensis</name>
    <dbReference type="NCBI Taxonomy" id="1619313"/>
    <lineage>
        <taxon>Bacteria</taxon>
        <taxon>Pseudomonadati</taxon>
        <taxon>Pseudomonadota</taxon>
        <taxon>Gammaproteobacteria</taxon>
        <taxon>Enterobacterales</taxon>
        <taxon>Erwiniaceae</taxon>
        <taxon>Duffyella</taxon>
    </lineage>
</organism>
<reference evidence="2" key="1">
    <citation type="submission" date="2015-11" db="EMBL/GenBank/DDBJ databases">
        <authorList>
            <person name="Blom J."/>
        </authorList>
    </citation>
    <scope>NUCLEOTIDE SEQUENCE [LARGE SCALE GENOMIC DNA]</scope>
</reference>
<evidence type="ECO:0000313" key="2">
    <source>
        <dbReference type="Proteomes" id="UP000059419"/>
    </source>
</evidence>
<name>A0A0U5L3W6_9GAMM</name>
<proteinExistence type="predicted"/>
<evidence type="ECO:0000313" key="1">
    <source>
        <dbReference type="EMBL" id="CUU24040.1"/>
    </source>
</evidence>
<dbReference type="EMBL" id="LN907827">
    <property type="protein sequence ID" value="CUU24040.1"/>
    <property type="molecule type" value="Genomic_DNA"/>
</dbReference>
<accession>A0A0U5L3W6</accession>
<sequence length="64" mass="7609">MLLYTALRMHRPFIFSLRYLKNKIRIIFRLFNKKSAAEKYQGAIFIACSYYLLPQAVSQNAYLT</sequence>
<gene>
    <name evidence="1" type="ORF">EM595_1806</name>
</gene>